<evidence type="ECO:0008006" key="5">
    <source>
        <dbReference type="Google" id="ProtNLM"/>
    </source>
</evidence>
<evidence type="ECO:0000313" key="4">
    <source>
        <dbReference type="Proteomes" id="UP000247371"/>
    </source>
</evidence>
<gene>
    <name evidence="3" type="ORF">CFR76_17000</name>
</gene>
<dbReference type="EMBL" id="NKUB01000062">
    <property type="protein sequence ID" value="PYD68113.1"/>
    <property type="molecule type" value="Genomic_DNA"/>
</dbReference>
<dbReference type="AlphaFoldDB" id="A0A2V4R037"/>
<feature type="compositionally biased region" description="Low complexity" evidence="1">
    <location>
        <begin position="81"/>
        <end position="92"/>
    </location>
</feature>
<keyword evidence="2" id="KW-0732">Signal</keyword>
<proteinExistence type="predicted"/>
<feature type="signal peptide" evidence="2">
    <location>
        <begin position="1"/>
        <end position="26"/>
    </location>
</feature>
<accession>A0A2V4R037</accession>
<dbReference type="Proteomes" id="UP000247371">
    <property type="component" value="Unassembled WGS sequence"/>
</dbReference>
<comment type="caution">
    <text evidence="3">The sequence shown here is derived from an EMBL/GenBank/DDBJ whole genome shotgun (WGS) entry which is preliminary data.</text>
</comment>
<organism evidence="3 4">
    <name type="scientific">Komagataeibacter swingsii</name>
    <dbReference type="NCBI Taxonomy" id="215220"/>
    <lineage>
        <taxon>Bacteria</taxon>
        <taxon>Pseudomonadati</taxon>
        <taxon>Pseudomonadota</taxon>
        <taxon>Alphaproteobacteria</taxon>
        <taxon>Acetobacterales</taxon>
        <taxon>Acetobacteraceae</taxon>
        <taxon>Komagataeibacter</taxon>
    </lineage>
</organism>
<feature type="region of interest" description="Disordered" evidence="1">
    <location>
        <begin position="29"/>
        <end position="92"/>
    </location>
</feature>
<feature type="chain" id="PRO_5016066290" description="Signal peptidase" evidence="2">
    <location>
        <begin position="27"/>
        <end position="92"/>
    </location>
</feature>
<evidence type="ECO:0000256" key="2">
    <source>
        <dbReference type="SAM" id="SignalP"/>
    </source>
</evidence>
<evidence type="ECO:0000313" key="3">
    <source>
        <dbReference type="EMBL" id="PYD68113.1"/>
    </source>
</evidence>
<protein>
    <recommendedName>
        <fullName evidence="5">Signal peptidase</fullName>
    </recommendedName>
</protein>
<reference evidence="3 4" key="1">
    <citation type="submission" date="2017-07" db="EMBL/GenBank/DDBJ databases">
        <title>A draft genome sequence of Komagataeibacter swingsii LMG 22125.</title>
        <authorList>
            <person name="Skraban J."/>
            <person name="Cleenwerck I."/>
            <person name="Vandamme P."/>
            <person name="Trcek J."/>
        </authorList>
    </citation>
    <scope>NUCLEOTIDE SEQUENCE [LARGE SCALE GENOMIC DNA]</scope>
    <source>
        <strain evidence="3 4">LMG 22125</strain>
    </source>
</reference>
<keyword evidence="4" id="KW-1185">Reference proteome</keyword>
<feature type="compositionally biased region" description="Basic residues" evidence="1">
    <location>
        <begin position="58"/>
        <end position="76"/>
    </location>
</feature>
<feature type="compositionally biased region" description="Low complexity" evidence="1">
    <location>
        <begin position="45"/>
        <end position="54"/>
    </location>
</feature>
<evidence type="ECO:0000256" key="1">
    <source>
        <dbReference type="SAM" id="MobiDB-lite"/>
    </source>
</evidence>
<sequence>MIVFPHRFVAALSAVAVMGVAAPVMAQTAEPTTPAVSAPEHVPDASEGAAPAEAGAKKATKHHSGHHHGGHHHGAKKAAEPTDAAPAAPAAQ</sequence>
<name>A0A2V4R037_9PROT</name>